<protein>
    <recommendedName>
        <fullName evidence="1">peptidylprolyl isomerase</fullName>
        <ecNumber evidence="1">5.2.1.8</ecNumber>
    </recommendedName>
</protein>
<dbReference type="Pfam" id="PF00160">
    <property type="entry name" value="Pro_isomerase"/>
    <property type="match status" value="1"/>
</dbReference>
<accession>A0A381TKH1</accession>
<sequence>MMRTKMNKGYRGRRFFIAPLAIGVFVCVVVALGVTATEQAPILVRVLMETELGEIEIELNTLNAPVTSANFLRYLDAGYYTGGRFHRSARLDNQVRDDVLIEVIQAGTNPEFGRQGFPPIALERTRDTGLKHLDGTLSMARGGPDTASASFFICIGDQPSLDFGGDRNADGQGFGAFGRVVRGMEVVRQIHQSPTLERENLAPPIAISQMRRIQ</sequence>
<keyword evidence="2" id="KW-0697">Rotamase</keyword>
<dbReference type="EC" id="5.2.1.8" evidence="1"/>
<dbReference type="InterPro" id="IPR002130">
    <property type="entry name" value="Cyclophilin-type_PPIase_dom"/>
</dbReference>
<evidence type="ECO:0000256" key="2">
    <source>
        <dbReference type="ARBA" id="ARBA00023110"/>
    </source>
</evidence>
<feature type="domain" description="PPIase cyclophilin-type" evidence="4">
    <location>
        <begin position="42"/>
        <end position="212"/>
    </location>
</feature>
<name>A0A381TKH1_9ZZZZ</name>
<keyword evidence="3" id="KW-0413">Isomerase</keyword>
<gene>
    <name evidence="5" type="ORF">METZ01_LOCUS69429</name>
</gene>
<dbReference type="PANTHER" id="PTHR43246">
    <property type="entry name" value="PEPTIDYL-PROLYL CIS-TRANS ISOMERASE CYP38, CHLOROPLASTIC"/>
    <property type="match status" value="1"/>
</dbReference>
<evidence type="ECO:0000259" key="4">
    <source>
        <dbReference type="PROSITE" id="PS50072"/>
    </source>
</evidence>
<dbReference type="SUPFAM" id="SSF50891">
    <property type="entry name" value="Cyclophilin-like"/>
    <property type="match status" value="1"/>
</dbReference>
<evidence type="ECO:0000256" key="3">
    <source>
        <dbReference type="ARBA" id="ARBA00023235"/>
    </source>
</evidence>
<dbReference type="InterPro" id="IPR029000">
    <property type="entry name" value="Cyclophilin-like_dom_sf"/>
</dbReference>
<dbReference type="InterPro" id="IPR044665">
    <property type="entry name" value="E_coli_cyclophilin_A-like"/>
</dbReference>
<proteinExistence type="predicted"/>
<dbReference type="PROSITE" id="PS50072">
    <property type="entry name" value="CSA_PPIASE_2"/>
    <property type="match status" value="1"/>
</dbReference>
<dbReference type="AlphaFoldDB" id="A0A381TKH1"/>
<evidence type="ECO:0000313" key="5">
    <source>
        <dbReference type="EMBL" id="SVA16575.1"/>
    </source>
</evidence>
<dbReference type="Gene3D" id="2.40.100.10">
    <property type="entry name" value="Cyclophilin-like"/>
    <property type="match status" value="1"/>
</dbReference>
<evidence type="ECO:0000256" key="1">
    <source>
        <dbReference type="ARBA" id="ARBA00013194"/>
    </source>
</evidence>
<reference evidence="5" key="1">
    <citation type="submission" date="2018-05" db="EMBL/GenBank/DDBJ databases">
        <authorList>
            <person name="Lanie J.A."/>
            <person name="Ng W.-L."/>
            <person name="Kazmierczak K.M."/>
            <person name="Andrzejewski T.M."/>
            <person name="Davidsen T.M."/>
            <person name="Wayne K.J."/>
            <person name="Tettelin H."/>
            <person name="Glass J.I."/>
            <person name="Rusch D."/>
            <person name="Podicherti R."/>
            <person name="Tsui H.-C.T."/>
            <person name="Winkler M.E."/>
        </authorList>
    </citation>
    <scope>NUCLEOTIDE SEQUENCE</scope>
</reference>
<dbReference type="CDD" id="cd00317">
    <property type="entry name" value="cyclophilin"/>
    <property type="match status" value="1"/>
</dbReference>
<dbReference type="GO" id="GO:0003755">
    <property type="term" value="F:peptidyl-prolyl cis-trans isomerase activity"/>
    <property type="evidence" value="ECO:0007669"/>
    <property type="project" value="UniProtKB-KW"/>
</dbReference>
<dbReference type="EMBL" id="UINC01004747">
    <property type="protein sequence ID" value="SVA16575.1"/>
    <property type="molecule type" value="Genomic_DNA"/>
</dbReference>
<organism evidence="5">
    <name type="scientific">marine metagenome</name>
    <dbReference type="NCBI Taxonomy" id="408172"/>
    <lineage>
        <taxon>unclassified sequences</taxon>
        <taxon>metagenomes</taxon>
        <taxon>ecological metagenomes</taxon>
    </lineage>
</organism>